<accession>A0A330LP87</accession>
<dbReference type="Proteomes" id="UP000250163">
    <property type="component" value="Chromosome MORIYA"/>
</dbReference>
<dbReference type="SUPFAM" id="SSF143243">
    <property type="entry name" value="Nqo5-like"/>
    <property type="match status" value="1"/>
</dbReference>
<organism evidence="8 9">
    <name type="scientific">Moritella yayanosii</name>
    <dbReference type="NCBI Taxonomy" id="69539"/>
    <lineage>
        <taxon>Bacteria</taxon>
        <taxon>Pseudomonadati</taxon>
        <taxon>Pseudomonadota</taxon>
        <taxon>Gammaproteobacteria</taxon>
        <taxon>Alteromonadales</taxon>
        <taxon>Moritellaceae</taxon>
        <taxon>Moritella</taxon>
    </lineage>
</organism>
<feature type="domain" description="NADH:ubiquinone oxidoreductase 30kDa subunit" evidence="7">
    <location>
        <begin position="32"/>
        <end position="153"/>
    </location>
</feature>
<evidence type="ECO:0000313" key="8">
    <source>
        <dbReference type="EMBL" id="SQD77811.1"/>
    </source>
</evidence>
<evidence type="ECO:0000256" key="6">
    <source>
        <dbReference type="SAM" id="MobiDB-lite"/>
    </source>
</evidence>
<dbReference type="GO" id="GO:0005886">
    <property type="term" value="C:plasma membrane"/>
    <property type="evidence" value="ECO:0007669"/>
    <property type="project" value="UniProtKB-SubCell"/>
</dbReference>
<dbReference type="Gene3D" id="3.30.460.80">
    <property type="entry name" value="NADH:ubiquinone oxidoreductase, 30kDa subunit"/>
    <property type="match status" value="1"/>
</dbReference>
<keyword evidence="3 5" id="KW-0874">Quinone</keyword>
<evidence type="ECO:0000256" key="2">
    <source>
        <dbReference type="ARBA" id="ARBA00022448"/>
    </source>
</evidence>
<proteinExistence type="inferred from homology"/>
<evidence type="ECO:0000256" key="5">
    <source>
        <dbReference type="RuleBase" id="RU003582"/>
    </source>
</evidence>
<dbReference type="PANTHER" id="PTHR10884:SF14">
    <property type="entry name" value="NADH DEHYDROGENASE [UBIQUINONE] IRON-SULFUR PROTEIN 3, MITOCHONDRIAL"/>
    <property type="match status" value="1"/>
</dbReference>
<dbReference type="PANTHER" id="PTHR10884">
    <property type="entry name" value="NADH DEHYDROGENASE UBIQUINONE IRON-SULFUR PROTEIN 3"/>
    <property type="match status" value="1"/>
</dbReference>
<dbReference type="GO" id="GO:0050136">
    <property type="term" value="F:NADH dehydrogenase (quinone) (non-electrogenic) activity"/>
    <property type="evidence" value="ECO:0007669"/>
    <property type="project" value="UniProtKB-UniRule"/>
</dbReference>
<dbReference type="PROSITE" id="PS00542">
    <property type="entry name" value="COMPLEX1_30K"/>
    <property type="match status" value="1"/>
</dbReference>
<evidence type="ECO:0000313" key="9">
    <source>
        <dbReference type="Proteomes" id="UP000250163"/>
    </source>
</evidence>
<dbReference type="KEGG" id="mya:MORIYA_1333"/>
<dbReference type="GO" id="GO:0008137">
    <property type="term" value="F:NADH dehydrogenase (ubiquinone) activity"/>
    <property type="evidence" value="ECO:0007669"/>
    <property type="project" value="InterPro"/>
</dbReference>
<evidence type="ECO:0000256" key="3">
    <source>
        <dbReference type="HAMAP-Rule" id="MF_01357"/>
    </source>
</evidence>
<evidence type="ECO:0000259" key="7">
    <source>
        <dbReference type="Pfam" id="PF00329"/>
    </source>
</evidence>
<dbReference type="AlphaFoldDB" id="A0A330LP87"/>
<keyword evidence="3 4" id="KW-1278">Translocase</keyword>
<protein>
    <recommendedName>
        <fullName evidence="3">NADH-quinone oxidoreductase subunit C</fullName>
        <ecNumber evidence="3">7.1.1.-</ecNumber>
    </recommendedName>
    <alternativeName>
        <fullName evidence="3">NADH dehydrogenase I subunit C</fullName>
    </alternativeName>
    <alternativeName>
        <fullName evidence="3">NDH-1 subunit C</fullName>
    </alternativeName>
</protein>
<dbReference type="EMBL" id="LS483250">
    <property type="protein sequence ID" value="SQD77811.1"/>
    <property type="molecule type" value="Genomic_DNA"/>
</dbReference>
<keyword evidence="3" id="KW-0830">Ubiquinone</keyword>
<dbReference type="InterPro" id="IPR037232">
    <property type="entry name" value="NADH_quin_OxRdtase_su_C/D-like"/>
</dbReference>
<comment type="function">
    <text evidence="3">NDH-1 shuttles electrons from NADH, via FMN and iron-sulfur (Fe-S) centers, to quinones in the respiratory chain. The immediate electron acceptor for the enzyme in this species is believed to be ubiquinone. Couples the redox reaction to proton translocation (for every two electrons transferred, four hydrogen ions are translocated across the cytoplasmic membrane), and thus conserves the redox energy in a proton gradient.</text>
</comment>
<sequence>MIMSGQFPLNQLIDSFNGRISIDPNVIDMPCVVVSPKDLVELCLFLRDDDAFKFNFMADIGGIDFHPNTPRYQLVYHLYSISLGWRLRIKCPLEDPPKAPTITHLWTTANWHEREAYDMFGIVFEGHPDLRRIYMWQEFEGWPMRKDFPLRGYKDKYNPFGEEKPGATSTTTTPTTKHPIGDIL</sequence>
<dbReference type="HAMAP" id="MF_01357">
    <property type="entry name" value="NDH1_NuoC"/>
    <property type="match status" value="1"/>
</dbReference>
<reference evidence="9" key="1">
    <citation type="submission" date="2018-05" db="EMBL/GenBank/DDBJ databases">
        <authorList>
            <person name="Cea G.-C."/>
            <person name="William W."/>
        </authorList>
    </citation>
    <scope>NUCLEOTIDE SEQUENCE [LARGE SCALE GENOMIC DNA]</scope>
    <source>
        <strain evidence="9">DB21MT 5</strain>
    </source>
</reference>
<keyword evidence="9" id="KW-1185">Reference proteome</keyword>
<dbReference type="RefSeq" id="WP_112713600.1">
    <property type="nucleotide sequence ID" value="NZ_LS483250.1"/>
</dbReference>
<dbReference type="NCBIfam" id="TIGR01961">
    <property type="entry name" value="NuoC_fam"/>
    <property type="match status" value="1"/>
</dbReference>
<dbReference type="Pfam" id="PF00329">
    <property type="entry name" value="Complex1_30kDa"/>
    <property type="match status" value="1"/>
</dbReference>
<name>A0A330LP87_9GAMM</name>
<comment type="subunit">
    <text evidence="3">NDH-1 is composed of 14 different subunits. Subunits NuoB, C, D, E, F, and G constitute the peripheral sector of the complex.</text>
</comment>
<evidence type="ECO:0000256" key="1">
    <source>
        <dbReference type="ARBA" id="ARBA00007569"/>
    </source>
</evidence>
<dbReference type="EC" id="7.1.1.-" evidence="3"/>
<comment type="subcellular location">
    <subcellularLocation>
        <location evidence="3">Cell membrane</location>
        <topology evidence="3">Peripheral membrane protein</topology>
        <orientation evidence="3">Cytoplasmic side</orientation>
    </subcellularLocation>
</comment>
<keyword evidence="3" id="KW-1003">Cell membrane</keyword>
<keyword evidence="3 4" id="KW-0520">NAD</keyword>
<feature type="region of interest" description="Disordered" evidence="6">
    <location>
        <begin position="159"/>
        <end position="184"/>
    </location>
</feature>
<dbReference type="InterPro" id="IPR010218">
    <property type="entry name" value="NADH_DH_suC"/>
</dbReference>
<dbReference type="GO" id="GO:0048038">
    <property type="term" value="F:quinone binding"/>
    <property type="evidence" value="ECO:0007669"/>
    <property type="project" value="UniProtKB-KW"/>
</dbReference>
<dbReference type="InterPro" id="IPR020396">
    <property type="entry name" value="NADH_UbQ_OxRdtase_CS"/>
</dbReference>
<comment type="similarity">
    <text evidence="1 3 4">Belongs to the complex I 30 kDa subunit family.</text>
</comment>
<dbReference type="OrthoDB" id="9803286at2"/>
<dbReference type="InterPro" id="IPR001268">
    <property type="entry name" value="NADH_UbQ_OxRdtase_30kDa_su"/>
</dbReference>
<evidence type="ECO:0000256" key="4">
    <source>
        <dbReference type="RuleBase" id="RU003456"/>
    </source>
</evidence>
<keyword evidence="2 3" id="KW-0813">Transport</keyword>
<keyword evidence="3" id="KW-0472">Membrane</keyword>
<comment type="catalytic activity">
    <reaction evidence="3 5">
        <text>a quinone + NADH + 5 H(+)(in) = a quinol + NAD(+) + 4 H(+)(out)</text>
        <dbReference type="Rhea" id="RHEA:57888"/>
        <dbReference type="ChEBI" id="CHEBI:15378"/>
        <dbReference type="ChEBI" id="CHEBI:24646"/>
        <dbReference type="ChEBI" id="CHEBI:57540"/>
        <dbReference type="ChEBI" id="CHEBI:57945"/>
        <dbReference type="ChEBI" id="CHEBI:132124"/>
    </reaction>
</comment>
<gene>
    <name evidence="3 8" type="primary">nuoC</name>
    <name evidence="8" type="ORF">MORIYA_1333</name>
</gene>
<keyword evidence="8" id="KW-0560">Oxidoreductase</keyword>